<comment type="caution">
    <text evidence="2">The sequence shown here is derived from an EMBL/GenBank/DDBJ whole genome shotgun (WGS) entry which is preliminary data.</text>
</comment>
<sequence length="1127" mass="111717">MLPVLDKVQQAPFYQGSFAAGGTGGLLDDSYIPAEMRLGISVTRAKQACSEFLACASSASNAYDAMEQHSLEFKKRYYELQAALRQQAVSLAELSDGTLGSAASAPGSSPCSTLGSPTSALARTGSGVLIGPAAAAAAAAAAGPNGLSSDPSSQAPGAYGSAQLQARLSPGRGRPDAESLAALSSLLAGLENHLRVHVELEKALIIDTTPGVDGEPGAATDGVGNSSTAAAASGLLPGTAGFGQAPQQQVLHPYQIDGKVLTAEVAAVATAQDAGARGGGAGMRQSRGGRPHCSADNIVPAFMQFHSCINAVMPHVTQLAMAGENAGPPPLLQPPSHPSSHAAHVAHQLQVHANTSRQIAQLNRKVQEKTAAIGPVLRALRLEGSRTTSSHGDLSGQDFLDDDLLDIGPHLALPPALAQPVRHVNPPPPSASPKLPAGVDLSAAAARAASSGAPSAVVMGSPCSSSAGAYVAATAAQWASSASACASASASTAGLTTSGVVATSTAAAPAGTAAGSHSDEYSRLQARVRSLTMPHPAHAHAAAPASARVPDGAAAAANALLSMFSPSATLNGIGASPMAMSGQPLSATAAPTSYNFRPAGGQLEANSVFSPLRSAQPQRQGPQGFEAQRFQHPRDPEGPGSAPGAAAEVSGSGASGAASMPWQGNNAGAPTILPAAPQASWASASGRQLCNTAAAPVWMPPPQVGPDPSPASRRALDDQFRQQQQPEPQLYQGAAASTSASGLFSGPFEGAFAGRASGGGAAAAAGTSSASAPPPLWSGAEALRPIAVRTGVDRGQGVDPSGVASSSQTGWDMFQGASAPAPLSNDTWREPAAPAPIASGSGHQPSETRKVDLRGLLDDDDELDRIGGRFPGSSHGATAPADTTDNGAPKGCLPLGPFGRAAATAAQANGVVLGGALGSLSADCDTDFSLLAAEVEMYSQALMSGGLASSFSPHAAPATGSPVGLFGMGSGDGSGGTWGTFGAGGAMDIEGGDLGAAASAGTAAVPWPTQPAAFGHGDIDSGDDVVMADNDKEPSQAAFSGAKGGHAGWLGGGSVTGQGQDQAKASLFDAMGALMSPQQEDGYKPQQHAAAPAAAVAPVTTMPPPATGQLGADILALKERMRAISMK</sequence>
<feature type="region of interest" description="Disordered" evidence="1">
    <location>
        <begin position="756"/>
        <end position="777"/>
    </location>
</feature>
<dbReference type="Proteomes" id="UP001165080">
    <property type="component" value="Unassembled WGS sequence"/>
</dbReference>
<dbReference type="AlphaFoldDB" id="A0A9W6BTX1"/>
<feature type="region of interest" description="Disordered" evidence="1">
    <location>
        <begin position="695"/>
        <end position="738"/>
    </location>
</feature>
<feature type="compositionally biased region" description="Low complexity" evidence="1">
    <location>
        <begin position="762"/>
        <end position="771"/>
    </location>
</feature>
<gene>
    <name evidence="2" type="primary">PLEST011760</name>
    <name evidence="2" type="ORF">PLESTB_001308100</name>
</gene>
<accession>A0A9W6BTX1</accession>
<proteinExistence type="predicted"/>
<protein>
    <submittedName>
        <fullName evidence="2">Uncharacterized protein</fullName>
    </submittedName>
</protein>
<feature type="region of interest" description="Disordered" evidence="1">
    <location>
        <begin position="862"/>
        <end position="888"/>
    </location>
</feature>
<evidence type="ECO:0000256" key="1">
    <source>
        <dbReference type="SAM" id="MobiDB-lite"/>
    </source>
</evidence>
<feature type="compositionally biased region" description="Pro residues" evidence="1">
    <location>
        <begin position="698"/>
        <end position="709"/>
    </location>
</feature>
<organism evidence="2 3">
    <name type="scientific">Pleodorina starrii</name>
    <dbReference type="NCBI Taxonomy" id="330485"/>
    <lineage>
        <taxon>Eukaryota</taxon>
        <taxon>Viridiplantae</taxon>
        <taxon>Chlorophyta</taxon>
        <taxon>core chlorophytes</taxon>
        <taxon>Chlorophyceae</taxon>
        <taxon>CS clade</taxon>
        <taxon>Chlamydomonadales</taxon>
        <taxon>Volvocaceae</taxon>
        <taxon>Pleodorina</taxon>
    </lineage>
</organism>
<feature type="region of interest" description="Disordered" evidence="1">
    <location>
        <begin position="613"/>
        <end position="671"/>
    </location>
</feature>
<evidence type="ECO:0000313" key="2">
    <source>
        <dbReference type="EMBL" id="GLC58008.1"/>
    </source>
</evidence>
<feature type="region of interest" description="Disordered" evidence="1">
    <location>
        <begin position="791"/>
        <end position="850"/>
    </location>
</feature>
<feature type="compositionally biased region" description="Low complexity" evidence="1">
    <location>
        <begin position="638"/>
        <end position="659"/>
    </location>
</feature>
<name>A0A9W6BTX1_9CHLO</name>
<reference evidence="2 3" key="1">
    <citation type="journal article" date="2023" name="Commun. Biol.">
        <title>Reorganization of the ancestral sex-determining regions during the evolution of trioecy in Pleodorina starrii.</title>
        <authorList>
            <person name="Takahashi K."/>
            <person name="Suzuki S."/>
            <person name="Kawai-Toyooka H."/>
            <person name="Yamamoto K."/>
            <person name="Hamaji T."/>
            <person name="Ootsuki R."/>
            <person name="Yamaguchi H."/>
            <person name="Kawachi M."/>
            <person name="Higashiyama T."/>
            <person name="Nozaki H."/>
        </authorList>
    </citation>
    <scope>NUCLEOTIDE SEQUENCE [LARGE SCALE GENOMIC DNA]</scope>
    <source>
        <strain evidence="2 3">NIES-4479</strain>
    </source>
</reference>
<feature type="compositionally biased region" description="Low complexity" evidence="1">
    <location>
        <begin position="721"/>
        <end position="732"/>
    </location>
</feature>
<dbReference type="EMBL" id="BRXU01000021">
    <property type="protein sequence ID" value="GLC58008.1"/>
    <property type="molecule type" value="Genomic_DNA"/>
</dbReference>
<evidence type="ECO:0000313" key="3">
    <source>
        <dbReference type="Proteomes" id="UP001165080"/>
    </source>
</evidence>
<keyword evidence="3" id="KW-1185">Reference proteome</keyword>